<dbReference type="EMBL" id="CAKXAJ010026174">
    <property type="protein sequence ID" value="CAH2260935.1"/>
    <property type="molecule type" value="Genomic_DNA"/>
</dbReference>
<keyword evidence="2" id="KW-1185">Reference proteome</keyword>
<name>A0A8S4SJB0_9NEOP</name>
<accession>A0A8S4SJB0</accession>
<organism evidence="1 2">
    <name type="scientific">Pararge aegeria aegeria</name>
    <dbReference type="NCBI Taxonomy" id="348720"/>
    <lineage>
        <taxon>Eukaryota</taxon>
        <taxon>Metazoa</taxon>
        <taxon>Ecdysozoa</taxon>
        <taxon>Arthropoda</taxon>
        <taxon>Hexapoda</taxon>
        <taxon>Insecta</taxon>
        <taxon>Pterygota</taxon>
        <taxon>Neoptera</taxon>
        <taxon>Endopterygota</taxon>
        <taxon>Lepidoptera</taxon>
        <taxon>Glossata</taxon>
        <taxon>Ditrysia</taxon>
        <taxon>Papilionoidea</taxon>
        <taxon>Nymphalidae</taxon>
        <taxon>Satyrinae</taxon>
        <taxon>Satyrini</taxon>
        <taxon>Parargina</taxon>
        <taxon>Pararge</taxon>
    </lineage>
</organism>
<comment type="caution">
    <text evidence="1">The sequence shown here is derived from an EMBL/GenBank/DDBJ whole genome shotgun (WGS) entry which is preliminary data.</text>
</comment>
<protein>
    <submittedName>
        <fullName evidence="1">Jg22322 protein</fullName>
    </submittedName>
</protein>
<sequence length="94" mass="10898">MLSVWDYLRNSLPHFDVNSPARCGLWMFSIYCGIELVMHHTAFRKLSFEDNTCRTTCVYRAGLRVVIRHLRLAALLLALASREPTTKKNLLQDM</sequence>
<reference evidence="1" key="1">
    <citation type="submission" date="2022-03" db="EMBL/GenBank/DDBJ databases">
        <authorList>
            <person name="Lindestad O."/>
        </authorList>
    </citation>
    <scope>NUCLEOTIDE SEQUENCE</scope>
</reference>
<proteinExistence type="predicted"/>
<evidence type="ECO:0000313" key="2">
    <source>
        <dbReference type="Proteomes" id="UP000838756"/>
    </source>
</evidence>
<evidence type="ECO:0000313" key="1">
    <source>
        <dbReference type="EMBL" id="CAH2260935.1"/>
    </source>
</evidence>
<dbReference type="Proteomes" id="UP000838756">
    <property type="component" value="Unassembled WGS sequence"/>
</dbReference>
<dbReference type="AlphaFoldDB" id="A0A8S4SJB0"/>
<gene>
    <name evidence="1" type="primary">jg22322</name>
    <name evidence="1" type="ORF">PAEG_LOCUS23798</name>
</gene>